<organism evidence="2">
    <name type="scientific">Aspergillus niger</name>
    <dbReference type="NCBI Taxonomy" id="5061"/>
    <lineage>
        <taxon>Eukaryota</taxon>
        <taxon>Fungi</taxon>
        <taxon>Dikarya</taxon>
        <taxon>Ascomycota</taxon>
        <taxon>Pezizomycotina</taxon>
        <taxon>Eurotiomycetes</taxon>
        <taxon>Eurotiomycetidae</taxon>
        <taxon>Eurotiales</taxon>
        <taxon>Aspergillaceae</taxon>
        <taxon>Aspergillus</taxon>
        <taxon>Aspergillus subgen. Circumdati</taxon>
    </lineage>
</organism>
<reference evidence="2" key="1">
    <citation type="submission" date="2025-02" db="EMBL/GenBank/DDBJ databases">
        <authorList>
            <consortium name="NCBI Genome Project"/>
        </authorList>
    </citation>
    <scope>NUCLEOTIDE SEQUENCE</scope>
</reference>
<protein>
    <submittedName>
        <fullName evidence="2">Uncharacterized protein</fullName>
    </submittedName>
</protein>
<feature type="compositionally biased region" description="Basic and acidic residues" evidence="1">
    <location>
        <begin position="85"/>
        <end position="95"/>
    </location>
</feature>
<feature type="region of interest" description="Disordered" evidence="1">
    <location>
        <begin position="1"/>
        <end position="31"/>
    </location>
</feature>
<accession>A0AAJ8BUU9</accession>
<dbReference type="AlphaFoldDB" id="A0AAJ8BUU9"/>
<reference evidence="2" key="2">
    <citation type="submission" date="2025-08" db="UniProtKB">
        <authorList>
            <consortium name="RefSeq"/>
        </authorList>
    </citation>
    <scope>IDENTIFICATION</scope>
</reference>
<dbReference type="KEGG" id="ang:An11g08090"/>
<evidence type="ECO:0000256" key="1">
    <source>
        <dbReference type="SAM" id="MobiDB-lite"/>
    </source>
</evidence>
<feature type="region of interest" description="Disordered" evidence="1">
    <location>
        <begin position="74"/>
        <end position="98"/>
    </location>
</feature>
<dbReference type="RefSeq" id="XP_059604332.1">
    <property type="nucleotide sequence ID" value="XM_059750427.1"/>
</dbReference>
<sequence>MVRDLRGPSGPLSPDNARAIASTHTEDGFPSPCARVSQHATLQNHQFYNNLDWADRLWSTVSTIYKAWEGKVWLPSETPSGSGTARKDAHSRDTTPPHGTCTYKILSIKHGKVEQQDALLADAAAVGRLLLKPLDRGGGE</sequence>
<gene>
    <name evidence="2" type="ORF">An11g08090</name>
</gene>
<proteinExistence type="predicted"/>
<name>A0AAJ8BUU9_ASPNG</name>
<dbReference type="GeneID" id="84592364"/>
<dbReference type="VEuPathDB" id="FungiDB:An11g08090"/>
<evidence type="ECO:0000313" key="2">
    <source>
        <dbReference type="RefSeq" id="XP_059604332.1"/>
    </source>
</evidence>